<comment type="subcellular location">
    <subcellularLocation>
        <location evidence="2">Secreted</location>
    </subcellularLocation>
</comment>
<comment type="cofactor">
    <cofactor evidence="1">
        <name>Ca(2+)</name>
        <dbReference type="ChEBI" id="CHEBI:29108"/>
    </cofactor>
</comment>
<evidence type="ECO:0000256" key="2">
    <source>
        <dbReference type="ARBA" id="ARBA00004613"/>
    </source>
</evidence>
<accession>A0ABU1FFB1</accession>
<sequence length="159" mass="16179">MGGGDQILGEGGNDLLIGGDGRDTIRGGLGNDILRGDTGNDLLAGGHGDDRISGGAGADRMFGGEGADRFVFGTISDLGRGNNADVIADFESGVDRIALQALETNLTYIGKAAFSGTAGEVRFAPTRNVLAFDFDGDGAADAVIHLPDVTVLLAEDLIL</sequence>
<comment type="caution">
    <text evidence="6">The sequence shown here is derived from an EMBL/GenBank/DDBJ whole genome shotgun (WGS) entry which is preliminary data.</text>
</comment>
<evidence type="ECO:0000256" key="3">
    <source>
        <dbReference type="ARBA" id="ARBA00022525"/>
    </source>
</evidence>
<evidence type="ECO:0000313" key="7">
    <source>
        <dbReference type="Proteomes" id="UP001247754"/>
    </source>
</evidence>
<organism evidence="6 7">
    <name type="scientific">Ruixingdingia sedimenti</name>
    <dbReference type="NCBI Taxonomy" id="3073604"/>
    <lineage>
        <taxon>Bacteria</taxon>
        <taxon>Pseudomonadati</taxon>
        <taxon>Pseudomonadota</taxon>
        <taxon>Alphaproteobacteria</taxon>
        <taxon>Rhodobacterales</taxon>
        <taxon>Paracoccaceae</taxon>
        <taxon>Ruixingdingia</taxon>
    </lineage>
</organism>
<dbReference type="RefSeq" id="WP_310459274.1">
    <property type="nucleotide sequence ID" value="NZ_JAVKPH010000050.1"/>
</dbReference>
<gene>
    <name evidence="6" type="ORF">RGD00_21370</name>
</gene>
<dbReference type="PROSITE" id="PS00330">
    <property type="entry name" value="HEMOLYSIN_CALCIUM"/>
    <property type="match status" value="2"/>
</dbReference>
<evidence type="ECO:0000313" key="6">
    <source>
        <dbReference type="EMBL" id="MDR5655164.1"/>
    </source>
</evidence>
<dbReference type="InterPro" id="IPR018511">
    <property type="entry name" value="Hemolysin-typ_Ca-bd_CS"/>
</dbReference>
<feature type="domain" description="Peptidase M10 serralysin C-terminal" evidence="5">
    <location>
        <begin position="26"/>
        <end position="158"/>
    </location>
</feature>
<dbReference type="Pfam" id="PF08548">
    <property type="entry name" value="Peptidase_M10_C"/>
    <property type="match status" value="1"/>
</dbReference>
<proteinExistence type="predicted"/>
<dbReference type="SUPFAM" id="SSF51120">
    <property type="entry name" value="beta-Roll"/>
    <property type="match status" value="1"/>
</dbReference>
<keyword evidence="3" id="KW-0964">Secreted</keyword>
<evidence type="ECO:0000259" key="5">
    <source>
        <dbReference type="Pfam" id="PF08548"/>
    </source>
</evidence>
<dbReference type="InterPro" id="IPR013858">
    <property type="entry name" value="Peptidase_M10B_C"/>
</dbReference>
<keyword evidence="7" id="KW-1185">Reference proteome</keyword>
<keyword evidence="4" id="KW-0677">Repeat</keyword>
<dbReference type="PANTHER" id="PTHR38340">
    <property type="entry name" value="S-LAYER PROTEIN"/>
    <property type="match status" value="1"/>
</dbReference>
<evidence type="ECO:0000256" key="4">
    <source>
        <dbReference type="ARBA" id="ARBA00022737"/>
    </source>
</evidence>
<protein>
    <submittedName>
        <fullName evidence="6">M10 family metallopeptidase C-terminal domain-containing protein</fullName>
    </submittedName>
</protein>
<dbReference type="Proteomes" id="UP001247754">
    <property type="component" value="Unassembled WGS sequence"/>
</dbReference>
<dbReference type="Pfam" id="PF00353">
    <property type="entry name" value="HemolysinCabind"/>
    <property type="match status" value="1"/>
</dbReference>
<dbReference type="PANTHER" id="PTHR38340:SF1">
    <property type="entry name" value="S-LAYER PROTEIN"/>
    <property type="match status" value="1"/>
</dbReference>
<dbReference type="PRINTS" id="PR00313">
    <property type="entry name" value="CABNDNGRPT"/>
</dbReference>
<dbReference type="InterPro" id="IPR001343">
    <property type="entry name" value="Hemolysn_Ca-bd"/>
</dbReference>
<dbReference type="Gene3D" id="2.150.10.10">
    <property type="entry name" value="Serralysin-like metalloprotease, C-terminal"/>
    <property type="match status" value="2"/>
</dbReference>
<name>A0ABU1FFB1_9RHOB</name>
<reference evidence="6 7" key="1">
    <citation type="submission" date="2023-09" db="EMBL/GenBank/DDBJ databases">
        <title>Xinfangfangia sedmenti sp. nov., isolated the sedment.</title>
        <authorList>
            <person name="Xu L."/>
        </authorList>
    </citation>
    <scope>NUCLEOTIDE SEQUENCE [LARGE SCALE GENOMIC DNA]</scope>
    <source>
        <strain evidence="6 7">LG-4</strain>
    </source>
</reference>
<evidence type="ECO:0000256" key="1">
    <source>
        <dbReference type="ARBA" id="ARBA00001913"/>
    </source>
</evidence>
<dbReference type="InterPro" id="IPR050557">
    <property type="entry name" value="RTX_toxin/Mannuronan_C5-epim"/>
</dbReference>
<dbReference type="InterPro" id="IPR011049">
    <property type="entry name" value="Serralysin-like_metalloprot_C"/>
</dbReference>
<dbReference type="EMBL" id="JAVKPH010000050">
    <property type="protein sequence ID" value="MDR5655164.1"/>
    <property type="molecule type" value="Genomic_DNA"/>
</dbReference>